<comment type="caution">
    <text evidence="11">The sequence shown here is derived from an EMBL/GenBank/DDBJ whole genome shotgun (WGS) entry which is preliminary data.</text>
</comment>
<dbReference type="GO" id="GO:0018104">
    <property type="term" value="P:peptidoglycan-protein cross-linking"/>
    <property type="evidence" value="ECO:0007669"/>
    <property type="project" value="TreeGrafter"/>
</dbReference>
<dbReference type="GO" id="GO:0071555">
    <property type="term" value="P:cell wall organization"/>
    <property type="evidence" value="ECO:0007669"/>
    <property type="project" value="UniProtKB-UniRule"/>
</dbReference>
<evidence type="ECO:0000313" key="11">
    <source>
        <dbReference type="EMBL" id="TCJ93870.1"/>
    </source>
</evidence>
<dbReference type="PANTHER" id="PTHR30582:SF2">
    <property type="entry name" value="L,D-TRANSPEPTIDASE YCIB-RELATED"/>
    <property type="match status" value="1"/>
</dbReference>
<dbReference type="InterPro" id="IPR005490">
    <property type="entry name" value="LD_TPept_cat_dom"/>
</dbReference>
<feature type="active site" description="Proton donor/acceptor" evidence="7">
    <location>
        <position position="331"/>
    </location>
</feature>
<dbReference type="InterPro" id="IPR038063">
    <property type="entry name" value="Transpep_catalytic_dom"/>
</dbReference>
<evidence type="ECO:0000256" key="7">
    <source>
        <dbReference type="PROSITE-ProRule" id="PRU01373"/>
    </source>
</evidence>
<evidence type="ECO:0000256" key="1">
    <source>
        <dbReference type="ARBA" id="ARBA00004752"/>
    </source>
</evidence>
<evidence type="ECO:0000256" key="4">
    <source>
        <dbReference type="ARBA" id="ARBA00022984"/>
    </source>
</evidence>
<keyword evidence="11" id="KW-0449">Lipoprotein</keyword>
<feature type="chain" id="PRO_5038817730" evidence="9">
    <location>
        <begin position="30"/>
        <end position="402"/>
    </location>
</feature>
<keyword evidence="4 7" id="KW-0573">Peptidoglycan synthesis</keyword>
<keyword evidence="3 7" id="KW-0133">Cell shape</keyword>
<dbReference type="Pfam" id="PF17964">
    <property type="entry name" value="Big_10"/>
    <property type="match status" value="1"/>
</dbReference>
<dbReference type="UniPathway" id="UPA00219"/>
<dbReference type="InterPro" id="IPR041280">
    <property type="entry name" value="Big_10"/>
</dbReference>
<keyword evidence="5" id="KW-0012">Acyltransferase</keyword>
<dbReference type="GO" id="GO:0005576">
    <property type="term" value="C:extracellular region"/>
    <property type="evidence" value="ECO:0007669"/>
    <property type="project" value="TreeGrafter"/>
</dbReference>
<dbReference type="CDD" id="cd13432">
    <property type="entry name" value="LDT_IgD_like_2"/>
    <property type="match status" value="1"/>
</dbReference>
<evidence type="ECO:0000259" key="10">
    <source>
        <dbReference type="PROSITE" id="PS52029"/>
    </source>
</evidence>
<comment type="pathway">
    <text evidence="1 7">Cell wall biogenesis; peptidoglycan biosynthesis.</text>
</comment>
<dbReference type="OrthoDB" id="5242354at2"/>
<feature type="domain" description="L,D-TPase catalytic" evidence="10">
    <location>
        <begin position="238"/>
        <end position="373"/>
    </location>
</feature>
<dbReference type="InterPro" id="IPR050979">
    <property type="entry name" value="LD-transpeptidase"/>
</dbReference>
<keyword evidence="6 7" id="KW-0961">Cell wall biogenesis/degradation</keyword>
<dbReference type="GO" id="GO:0008360">
    <property type="term" value="P:regulation of cell shape"/>
    <property type="evidence" value="ECO:0007669"/>
    <property type="project" value="UniProtKB-UniRule"/>
</dbReference>
<evidence type="ECO:0000256" key="6">
    <source>
        <dbReference type="ARBA" id="ARBA00023316"/>
    </source>
</evidence>
<dbReference type="GO" id="GO:0071972">
    <property type="term" value="F:peptidoglycan L,D-transpeptidase activity"/>
    <property type="evidence" value="ECO:0007669"/>
    <property type="project" value="TreeGrafter"/>
</dbReference>
<dbReference type="GO" id="GO:0016746">
    <property type="term" value="F:acyltransferase activity"/>
    <property type="evidence" value="ECO:0007669"/>
    <property type="project" value="UniProtKB-KW"/>
</dbReference>
<dbReference type="Gene3D" id="2.60.40.3710">
    <property type="match status" value="1"/>
</dbReference>
<sequence length="402" mass="42954">MSGRRFRAGLAAGLLVLVAACGGSPSESATESAAPPTPTISVAPTDGATEIDPLGPVRVSTSDGQLTAVTMTNEQGGTVEGILTPDQSAWKPSEPLGYGHTYTVTAEAVTVTGRVGPITSSFSTLAPNNQTKVYFRTTGGEELSPSGTYGVGTVVVAHFDEDVPDRATAEKHLSVTTDPPVTGSWYWLDNRNAHWRPANYYTPDTLVTLDADIYGKDLGGGLYGQEDTKTSFTIGASHVSIVDDNDKQVRVYENGTLIKTMPTSLGMGGSQTVAGKTITFWTQPGTYTVMDKANPVIMDSSTYGLPVNSRLGYKESIGWATRISTDGIYLHQLDDTIWAQGNTNVSHGCLNLSGENARWFYEFSQPGDVVEIRNTGGAPLEVWQNGDWSVPWDQWQAGSALR</sequence>
<dbReference type="STRING" id="1210063.GCA_001612665_05415"/>
<evidence type="ECO:0000256" key="2">
    <source>
        <dbReference type="ARBA" id="ARBA00022679"/>
    </source>
</evidence>
<feature type="compositionally biased region" description="Low complexity" evidence="8">
    <location>
        <begin position="25"/>
        <end position="34"/>
    </location>
</feature>
<evidence type="ECO:0000313" key="12">
    <source>
        <dbReference type="Proteomes" id="UP000294856"/>
    </source>
</evidence>
<name>A0A4R1FII0_9NOCA</name>
<keyword evidence="2" id="KW-0808">Transferase</keyword>
<dbReference type="AlphaFoldDB" id="A0A4R1FII0"/>
<evidence type="ECO:0000256" key="9">
    <source>
        <dbReference type="SAM" id="SignalP"/>
    </source>
</evidence>
<protein>
    <submittedName>
        <fullName evidence="11">Lipoprotein-anchoring transpeptidase ErfK/SrfK</fullName>
    </submittedName>
</protein>
<dbReference type="PROSITE" id="PS52029">
    <property type="entry name" value="LD_TPASE"/>
    <property type="match status" value="1"/>
</dbReference>
<gene>
    <name evidence="11" type="ORF">DFR71_5728</name>
</gene>
<keyword evidence="12" id="KW-1185">Reference proteome</keyword>
<reference evidence="11 12" key="1">
    <citation type="submission" date="2019-03" db="EMBL/GenBank/DDBJ databases">
        <title>Genomic Encyclopedia of Type Strains, Phase IV (KMG-IV): sequencing the most valuable type-strain genomes for metagenomic binning, comparative biology and taxonomic classification.</title>
        <authorList>
            <person name="Goeker M."/>
        </authorList>
    </citation>
    <scope>NUCLEOTIDE SEQUENCE [LARGE SCALE GENOMIC DNA]</scope>
    <source>
        <strain evidence="11 12">DSM 44684</strain>
    </source>
</reference>
<dbReference type="RefSeq" id="WP_067457162.1">
    <property type="nucleotide sequence ID" value="NZ_SMFR01000005.1"/>
</dbReference>
<organism evidence="11 12">
    <name type="scientific">Nocardia alba</name>
    <dbReference type="NCBI Taxonomy" id="225051"/>
    <lineage>
        <taxon>Bacteria</taxon>
        <taxon>Bacillati</taxon>
        <taxon>Actinomycetota</taxon>
        <taxon>Actinomycetes</taxon>
        <taxon>Mycobacteriales</taxon>
        <taxon>Nocardiaceae</taxon>
        <taxon>Nocardia</taxon>
    </lineage>
</organism>
<dbReference type="Gene3D" id="2.60.40.3780">
    <property type="match status" value="1"/>
</dbReference>
<dbReference type="Pfam" id="PF03734">
    <property type="entry name" value="YkuD"/>
    <property type="match status" value="1"/>
</dbReference>
<dbReference type="EMBL" id="SMFR01000005">
    <property type="protein sequence ID" value="TCJ93870.1"/>
    <property type="molecule type" value="Genomic_DNA"/>
</dbReference>
<feature type="region of interest" description="Disordered" evidence="8">
    <location>
        <begin position="25"/>
        <end position="52"/>
    </location>
</feature>
<accession>A0A4R1FII0</accession>
<dbReference type="SUPFAM" id="SSF141523">
    <property type="entry name" value="L,D-transpeptidase catalytic domain-like"/>
    <property type="match status" value="1"/>
</dbReference>
<dbReference type="PROSITE" id="PS51257">
    <property type="entry name" value="PROKAR_LIPOPROTEIN"/>
    <property type="match status" value="1"/>
</dbReference>
<feature type="signal peptide" evidence="9">
    <location>
        <begin position="1"/>
        <end position="29"/>
    </location>
</feature>
<dbReference type="Gene3D" id="2.40.440.10">
    <property type="entry name" value="L,D-transpeptidase catalytic domain-like"/>
    <property type="match status" value="1"/>
</dbReference>
<dbReference type="CDD" id="cd16913">
    <property type="entry name" value="YkuD_like"/>
    <property type="match status" value="1"/>
</dbReference>
<dbReference type="PANTHER" id="PTHR30582">
    <property type="entry name" value="L,D-TRANSPEPTIDASE"/>
    <property type="match status" value="1"/>
</dbReference>
<feature type="active site" description="Nucleophile" evidence="7">
    <location>
        <position position="349"/>
    </location>
</feature>
<proteinExistence type="predicted"/>
<evidence type="ECO:0000256" key="3">
    <source>
        <dbReference type="ARBA" id="ARBA00022960"/>
    </source>
</evidence>
<evidence type="ECO:0000256" key="8">
    <source>
        <dbReference type="SAM" id="MobiDB-lite"/>
    </source>
</evidence>
<keyword evidence="9" id="KW-0732">Signal</keyword>
<dbReference type="Proteomes" id="UP000294856">
    <property type="component" value="Unassembled WGS sequence"/>
</dbReference>
<evidence type="ECO:0000256" key="5">
    <source>
        <dbReference type="ARBA" id="ARBA00023315"/>
    </source>
</evidence>